<protein>
    <submittedName>
        <fullName evidence="1">Chaperone surA</fullName>
    </submittedName>
</protein>
<dbReference type="AlphaFoldDB" id="A0A0B0MVT6"/>
<evidence type="ECO:0000313" key="1">
    <source>
        <dbReference type="EMBL" id="KHG03061.1"/>
    </source>
</evidence>
<comment type="caution">
    <text evidence="1">The sequence shown here is derived from an EMBL/GenBank/DDBJ whole genome shotgun (WGS) entry which is preliminary data.</text>
</comment>
<keyword evidence="2" id="KW-1185">Reference proteome</keyword>
<evidence type="ECO:0000313" key="2">
    <source>
        <dbReference type="Proteomes" id="UP000032142"/>
    </source>
</evidence>
<sequence length="74" mass="9014">MVFLVVYFTPIVVQFNWHCLQILRHLGLDRVKKYRRAEQLDMEREAGRVFNRFKEKQILWRGSGIEQLSYNRGE</sequence>
<proteinExistence type="predicted"/>
<gene>
    <name evidence="1" type="ORF">F383_27037</name>
</gene>
<organism evidence="1 2">
    <name type="scientific">Gossypium arboreum</name>
    <name type="common">Tree cotton</name>
    <name type="synonym">Gossypium nanking</name>
    <dbReference type="NCBI Taxonomy" id="29729"/>
    <lineage>
        <taxon>Eukaryota</taxon>
        <taxon>Viridiplantae</taxon>
        <taxon>Streptophyta</taxon>
        <taxon>Embryophyta</taxon>
        <taxon>Tracheophyta</taxon>
        <taxon>Spermatophyta</taxon>
        <taxon>Magnoliopsida</taxon>
        <taxon>eudicotyledons</taxon>
        <taxon>Gunneridae</taxon>
        <taxon>Pentapetalae</taxon>
        <taxon>rosids</taxon>
        <taxon>malvids</taxon>
        <taxon>Malvales</taxon>
        <taxon>Malvaceae</taxon>
        <taxon>Malvoideae</taxon>
        <taxon>Gossypium</taxon>
    </lineage>
</organism>
<dbReference type="EMBL" id="JRRC01320372">
    <property type="protein sequence ID" value="KHG03061.1"/>
    <property type="molecule type" value="Genomic_DNA"/>
</dbReference>
<name>A0A0B0MVT6_GOSAR</name>
<accession>A0A0B0MVT6</accession>
<reference evidence="2" key="1">
    <citation type="submission" date="2014-09" db="EMBL/GenBank/DDBJ databases">
        <authorList>
            <person name="Mudge J."/>
            <person name="Ramaraj T."/>
            <person name="Lindquist I.E."/>
            <person name="Bharti A.K."/>
            <person name="Sundararajan A."/>
            <person name="Cameron C.T."/>
            <person name="Woodward J.E."/>
            <person name="May G.D."/>
            <person name="Brubaker C."/>
            <person name="Broadhvest J."/>
            <person name="Wilkins T.A."/>
        </authorList>
    </citation>
    <scope>NUCLEOTIDE SEQUENCE</scope>
    <source>
        <strain evidence="2">cv. AKA8401</strain>
    </source>
</reference>
<dbReference type="Proteomes" id="UP000032142">
    <property type="component" value="Unassembled WGS sequence"/>
</dbReference>